<name>A0A3P7WAK4_9BILA</name>
<proteinExistence type="predicted"/>
<protein>
    <submittedName>
        <fullName evidence="1">Uncharacterized protein</fullName>
    </submittedName>
</protein>
<evidence type="ECO:0000313" key="1">
    <source>
        <dbReference type="EMBL" id="VDO10725.1"/>
    </source>
</evidence>
<accession>A0A3P7WAK4</accession>
<sequence length="51" mass="5849">MELDNTKFEIKCYDIACHSFFPVNNFRKYSDNGCTINQFFVAISGSFVAKS</sequence>
<dbReference type="AlphaFoldDB" id="A0A3P7WAK4"/>
<organism evidence="1 2">
    <name type="scientific">Brugia timori</name>
    <dbReference type="NCBI Taxonomy" id="42155"/>
    <lineage>
        <taxon>Eukaryota</taxon>
        <taxon>Metazoa</taxon>
        <taxon>Ecdysozoa</taxon>
        <taxon>Nematoda</taxon>
        <taxon>Chromadorea</taxon>
        <taxon>Rhabditida</taxon>
        <taxon>Spirurina</taxon>
        <taxon>Spiruromorpha</taxon>
        <taxon>Filarioidea</taxon>
        <taxon>Onchocercidae</taxon>
        <taxon>Brugia</taxon>
    </lineage>
</organism>
<reference evidence="1 2" key="1">
    <citation type="submission" date="2018-11" db="EMBL/GenBank/DDBJ databases">
        <authorList>
            <consortium name="Pathogen Informatics"/>
        </authorList>
    </citation>
    <scope>NUCLEOTIDE SEQUENCE [LARGE SCALE GENOMIC DNA]</scope>
</reference>
<dbReference type="EMBL" id="UZAG01001211">
    <property type="protein sequence ID" value="VDO10725.1"/>
    <property type="molecule type" value="Genomic_DNA"/>
</dbReference>
<dbReference type="Proteomes" id="UP000280834">
    <property type="component" value="Unassembled WGS sequence"/>
</dbReference>
<keyword evidence="2" id="KW-1185">Reference proteome</keyword>
<evidence type="ECO:0000313" key="2">
    <source>
        <dbReference type="Proteomes" id="UP000280834"/>
    </source>
</evidence>
<gene>
    <name evidence="1" type="ORF">BTMF_LOCUS1642</name>
</gene>